<dbReference type="AlphaFoldDB" id="A0A1U7EZQ9"/>
<evidence type="ECO:0000313" key="2">
    <source>
        <dbReference type="EMBL" id="CCI69576.1"/>
    </source>
</evidence>
<dbReference type="STRING" id="348780.NP_1807K"/>
<dbReference type="Pfam" id="PF23455">
    <property type="entry name" value="DUF7129"/>
    <property type="match status" value="1"/>
</dbReference>
<dbReference type="InterPro" id="IPR055553">
    <property type="entry name" value="DUF7129"/>
</dbReference>
<dbReference type="EnsemblBacteria" id="CCI69576">
    <property type="protein sequence ID" value="CCI69576"/>
    <property type="gene ID" value="NP_1807K"/>
</dbReference>
<evidence type="ECO:0000259" key="1">
    <source>
        <dbReference type="Pfam" id="PF23455"/>
    </source>
</evidence>
<dbReference type="OrthoDB" id="280213at2157"/>
<accession>A0A1U7EZQ9</accession>
<feature type="domain" description="DUF7129" evidence="1">
    <location>
        <begin position="10"/>
        <end position="44"/>
    </location>
</feature>
<dbReference type="GeneID" id="41345084"/>
<dbReference type="eggNOG" id="arCOG08151">
    <property type="taxonomic scope" value="Archaea"/>
</dbReference>
<keyword evidence="3" id="KW-1185">Reference proteome</keyword>
<proteinExistence type="predicted"/>
<reference evidence="2 3" key="1">
    <citation type="journal article" date="2005" name="Genome Res.">
        <title>Living with two extremes: conclusions from the genome sequence of Natronomonas pharaonis.</title>
        <authorList>
            <person name="Falb M."/>
            <person name="Pfeiffer F."/>
            <person name="Palm P."/>
            <person name="Rodewald K."/>
            <person name="Hickmann V."/>
            <person name="Tittor J."/>
            <person name="Oesterhelt D."/>
        </authorList>
    </citation>
    <scope>NUCLEOTIDE SEQUENCE [LARGE SCALE GENOMIC DNA]</scope>
    <source>
        <strain evidence="3">ATCC 35678 / DSM 2160 / CIP 103997 / JCM 8858 / NBRC 14720 / NCIMB 2260 / Gabara</strain>
    </source>
</reference>
<dbReference type="Gene3D" id="2.20.28.10">
    <property type="match status" value="1"/>
</dbReference>
<dbReference type="SUPFAM" id="SSF57802">
    <property type="entry name" value="Rubredoxin-like"/>
    <property type="match status" value="1"/>
</dbReference>
<organism evidence="2 3">
    <name type="scientific">Natronomonas pharaonis (strain ATCC 35678 / DSM 2160 / CIP 103997 / JCM 8858 / NBRC 14720 / NCIMB 2260 / Gabara)</name>
    <name type="common">Halobacterium pharaonis</name>
    <dbReference type="NCBI Taxonomy" id="348780"/>
    <lineage>
        <taxon>Archaea</taxon>
        <taxon>Methanobacteriati</taxon>
        <taxon>Methanobacteriota</taxon>
        <taxon>Stenosarchaea group</taxon>
        <taxon>Halobacteria</taxon>
        <taxon>Halobacteriales</taxon>
        <taxon>Natronomonadaceae</taxon>
        <taxon>Natronomonas</taxon>
    </lineage>
</organism>
<evidence type="ECO:0000313" key="3">
    <source>
        <dbReference type="Proteomes" id="UP000002698"/>
    </source>
</evidence>
<name>A0A1U7EZQ9_NATPD</name>
<gene>
    <name evidence="2" type="ordered locus">NP_1807K</name>
</gene>
<dbReference type="RefSeq" id="WP_148215431.1">
    <property type="nucleotide sequence ID" value="NC_007426.1"/>
</dbReference>
<dbReference type="KEGG" id="nph:NP_1807K"/>
<dbReference type="HOGENOM" id="CLU_207581_1_0_2"/>
<dbReference type="NCBIfam" id="NF033497">
    <property type="entry name" value="rubre_like_arch"/>
    <property type="match status" value="1"/>
</dbReference>
<dbReference type="Proteomes" id="UP000002698">
    <property type="component" value="Chromosome"/>
</dbReference>
<protein>
    <submittedName>
        <fullName evidence="2">Small CPxCG-related zinc finger protein</fullName>
    </submittedName>
</protein>
<dbReference type="EMBL" id="CR936257">
    <property type="protein sequence ID" value="CCI69576.1"/>
    <property type="molecule type" value="Genomic_DNA"/>
</dbReference>
<sequence length="47" mass="5477">MRDPEYDLDEERPYECFECGTVVNAAETPDRCPRCGGEMRNRLLPIE</sequence>